<protein>
    <submittedName>
        <fullName evidence="2">Uncharacterized protein</fullName>
    </submittedName>
</protein>
<dbReference type="EMBL" id="OZ037953">
    <property type="protein sequence ID" value="CAL1698324.1"/>
    <property type="molecule type" value="Genomic_DNA"/>
</dbReference>
<dbReference type="Proteomes" id="UP001497453">
    <property type="component" value="Chromosome 10"/>
</dbReference>
<keyword evidence="3" id="KW-1185">Reference proteome</keyword>
<feature type="transmembrane region" description="Helical" evidence="1">
    <location>
        <begin position="118"/>
        <end position="137"/>
    </location>
</feature>
<sequence>MVLVGGINHFPSAKRQDWPNARRRPTATQFLGRHGEGSVYAFRRLSIPPDGEDCPSNSPSPTHQHLSIRLIIMEYPNESIWGAVGLTSNCRLSFLHTGCPALTASACSELHVLLWGPLGWALIIYSYCILMLFFCLLGDRRPDRLNREARNICSYRQWNVSLLWFFSSPPSDGPIICARPNHLSGHG</sequence>
<evidence type="ECO:0000313" key="3">
    <source>
        <dbReference type="Proteomes" id="UP001497453"/>
    </source>
</evidence>
<organism evidence="2 3">
    <name type="scientific">Somion occarium</name>
    <dbReference type="NCBI Taxonomy" id="3059160"/>
    <lineage>
        <taxon>Eukaryota</taxon>
        <taxon>Fungi</taxon>
        <taxon>Dikarya</taxon>
        <taxon>Basidiomycota</taxon>
        <taxon>Agaricomycotina</taxon>
        <taxon>Agaricomycetes</taxon>
        <taxon>Polyporales</taxon>
        <taxon>Cerrenaceae</taxon>
        <taxon>Somion</taxon>
    </lineage>
</organism>
<keyword evidence="1" id="KW-0472">Membrane</keyword>
<accession>A0ABP1CUG7</accession>
<gene>
    <name evidence="2" type="ORF">GFSPODELE1_LOCUS2104</name>
</gene>
<keyword evidence="1" id="KW-0812">Transmembrane</keyword>
<keyword evidence="1" id="KW-1133">Transmembrane helix</keyword>
<evidence type="ECO:0000256" key="1">
    <source>
        <dbReference type="SAM" id="Phobius"/>
    </source>
</evidence>
<proteinExistence type="predicted"/>
<name>A0ABP1CUG7_9APHY</name>
<evidence type="ECO:0000313" key="2">
    <source>
        <dbReference type="EMBL" id="CAL1698324.1"/>
    </source>
</evidence>
<reference evidence="3" key="1">
    <citation type="submission" date="2024-04" db="EMBL/GenBank/DDBJ databases">
        <authorList>
            <person name="Shaw F."/>
            <person name="Minotto A."/>
        </authorList>
    </citation>
    <scope>NUCLEOTIDE SEQUENCE [LARGE SCALE GENOMIC DNA]</scope>
</reference>